<name>A0A1G8E8A2_9SPHI</name>
<evidence type="ECO:0000313" key="2">
    <source>
        <dbReference type="EMBL" id="SDH66135.1"/>
    </source>
</evidence>
<gene>
    <name evidence="2" type="ORF">SAMN05192573_111144</name>
</gene>
<dbReference type="Gene3D" id="2.60.120.620">
    <property type="entry name" value="q2cbj1_9rhob like domain"/>
    <property type="match status" value="1"/>
</dbReference>
<dbReference type="InterPro" id="IPR008775">
    <property type="entry name" value="Phytyl_CoA_dOase-like"/>
</dbReference>
<keyword evidence="2" id="KW-0223">Dioxygenase</keyword>
<dbReference type="GO" id="GO:0005506">
    <property type="term" value="F:iron ion binding"/>
    <property type="evidence" value="ECO:0007669"/>
    <property type="project" value="UniProtKB-ARBA"/>
</dbReference>
<keyword evidence="3" id="KW-1185">Reference proteome</keyword>
<keyword evidence="2" id="KW-0560">Oxidoreductase</keyword>
<dbReference type="RefSeq" id="WP_091171418.1">
    <property type="nucleotide sequence ID" value="NZ_FNCG01000011.1"/>
</dbReference>
<evidence type="ECO:0000256" key="1">
    <source>
        <dbReference type="ARBA" id="ARBA00001954"/>
    </source>
</evidence>
<sequence length="236" mass="26865">MDLTGHRYNIDHDGFTVIDDIYTSAEINAIINIIESADRSGPLFRQTDDVFAIRQFLKAVPDVSPLLLNDRLKNVISNVFGDGYFVVKSIYFDKPGSSNWFVAWHQDLTISVDRKIDIAGYGPWTAKQNQFAVQPPLYVLQDNFTVRIHLDDTNENNGALKVLPGSHLKEIYRPENIDWQQETEVSCNVQAGSIMIMRPLLMHASSRTTNNKKRRVAHIEFSRATLADEIDWAEKA</sequence>
<dbReference type="Pfam" id="PF05721">
    <property type="entry name" value="PhyH"/>
    <property type="match status" value="1"/>
</dbReference>
<accession>A0A1G8E8A2</accession>
<dbReference type="SUPFAM" id="SSF51197">
    <property type="entry name" value="Clavaminate synthase-like"/>
    <property type="match status" value="1"/>
</dbReference>
<dbReference type="STRING" id="551996.SAMN05192573_111144"/>
<comment type="cofactor">
    <cofactor evidence="1">
        <name>Fe(2+)</name>
        <dbReference type="ChEBI" id="CHEBI:29033"/>
    </cofactor>
</comment>
<dbReference type="PANTHER" id="PTHR20883:SF48">
    <property type="entry name" value="ECTOINE DIOXYGENASE"/>
    <property type="match status" value="1"/>
</dbReference>
<dbReference type="EMBL" id="FNCG01000011">
    <property type="protein sequence ID" value="SDH66135.1"/>
    <property type="molecule type" value="Genomic_DNA"/>
</dbReference>
<reference evidence="3" key="1">
    <citation type="submission" date="2016-10" db="EMBL/GenBank/DDBJ databases">
        <authorList>
            <person name="Varghese N."/>
            <person name="Submissions S."/>
        </authorList>
    </citation>
    <scope>NUCLEOTIDE SEQUENCE [LARGE SCALE GENOMIC DNA]</scope>
    <source>
        <strain evidence="3">Gh-67</strain>
    </source>
</reference>
<protein>
    <submittedName>
        <fullName evidence="2">Phytanoyl-CoA dioxygenase (PhyH)</fullName>
    </submittedName>
</protein>
<dbReference type="PANTHER" id="PTHR20883">
    <property type="entry name" value="PHYTANOYL-COA DIOXYGENASE DOMAIN CONTAINING 1"/>
    <property type="match status" value="1"/>
</dbReference>
<dbReference type="AlphaFoldDB" id="A0A1G8E8A2"/>
<proteinExistence type="predicted"/>
<evidence type="ECO:0000313" key="3">
    <source>
        <dbReference type="Proteomes" id="UP000199705"/>
    </source>
</evidence>
<organism evidence="2 3">
    <name type="scientific">Mucilaginibacter gossypii</name>
    <dbReference type="NCBI Taxonomy" id="551996"/>
    <lineage>
        <taxon>Bacteria</taxon>
        <taxon>Pseudomonadati</taxon>
        <taxon>Bacteroidota</taxon>
        <taxon>Sphingobacteriia</taxon>
        <taxon>Sphingobacteriales</taxon>
        <taxon>Sphingobacteriaceae</taxon>
        <taxon>Mucilaginibacter</taxon>
    </lineage>
</organism>
<dbReference type="Proteomes" id="UP000199705">
    <property type="component" value="Unassembled WGS sequence"/>
</dbReference>
<dbReference type="GO" id="GO:0016706">
    <property type="term" value="F:2-oxoglutarate-dependent dioxygenase activity"/>
    <property type="evidence" value="ECO:0007669"/>
    <property type="project" value="UniProtKB-ARBA"/>
</dbReference>